<reference evidence="1" key="2">
    <citation type="journal article" date="2015" name="Data Brief">
        <title>Shoot transcriptome of the giant reed, Arundo donax.</title>
        <authorList>
            <person name="Barrero R.A."/>
            <person name="Guerrero F.D."/>
            <person name="Moolhuijzen P."/>
            <person name="Goolsby J.A."/>
            <person name="Tidwell J."/>
            <person name="Bellgard S.E."/>
            <person name="Bellgard M.I."/>
        </authorList>
    </citation>
    <scope>NUCLEOTIDE SEQUENCE</scope>
    <source>
        <tissue evidence="1">Shoot tissue taken approximately 20 cm above the soil surface</tissue>
    </source>
</reference>
<accession>A0A0A9ER95</accession>
<dbReference type="AlphaFoldDB" id="A0A0A9ER95"/>
<protein>
    <submittedName>
        <fullName evidence="1">Uncharacterized protein</fullName>
    </submittedName>
</protein>
<sequence length="132" mass="14120">MKVQVLNLLVHLFYHDTHQAFLSIHSSSMDVEDNAEDWFSSASSLVSASSPSFVALLETFPGKSSSDDSSALLVCSVASLRSVPLLLVRSLSLVLLCSIFFVLDSAVGLEAYPLEAVPLGLGVDVRLGFLFG</sequence>
<evidence type="ECO:0000313" key="1">
    <source>
        <dbReference type="EMBL" id="JAD98542.1"/>
    </source>
</evidence>
<reference evidence="1" key="1">
    <citation type="submission" date="2014-09" db="EMBL/GenBank/DDBJ databases">
        <authorList>
            <person name="Magalhaes I.L.F."/>
            <person name="Oliveira U."/>
            <person name="Santos F.R."/>
            <person name="Vidigal T.H.D.A."/>
            <person name="Brescovit A.D."/>
            <person name="Santos A.J."/>
        </authorList>
    </citation>
    <scope>NUCLEOTIDE SEQUENCE</scope>
    <source>
        <tissue evidence="1">Shoot tissue taken approximately 20 cm above the soil surface</tissue>
    </source>
</reference>
<name>A0A0A9ER95_ARUDO</name>
<dbReference type="EMBL" id="GBRH01199353">
    <property type="protein sequence ID" value="JAD98542.1"/>
    <property type="molecule type" value="Transcribed_RNA"/>
</dbReference>
<proteinExistence type="predicted"/>
<organism evidence="1">
    <name type="scientific">Arundo donax</name>
    <name type="common">Giant reed</name>
    <name type="synonym">Donax arundinaceus</name>
    <dbReference type="NCBI Taxonomy" id="35708"/>
    <lineage>
        <taxon>Eukaryota</taxon>
        <taxon>Viridiplantae</taxon>
        <taxon>Streptophyta</taxon>
        <taxon>Embryophyta</taxon>
        <taxon>Tracheophyta</taxon>
        <taxon>Spermatophyta</taxon>
        <taxon>Magnoliopsida</taxon>
        <taxon>Liliopsida</taxon>
        <taxon>Poales</taxon>
        <taxon>Poaceae</taxon>
        <taxon>PACMAD clade</taxon>
        <taxon>Arundinoideae</taxon>
        <taxon>Arundineae</taxon>
        <taxon>Arundo</taxon>
    </lineage>
</organism>